<dbReference type="AlphaFoldDB" id="A0A0G3M4H2"/>
<reference evidence="1 2" key="1">
    <citation type="submission" date="2014-11" db="EMBL/GenBank/DDBJ databases">
        <authorList>
            <person name="Park G.-S."/>
            <person name="Hong S.-J."/>
            <person name="Jung B.K."/>
            <person name="Khan A.R."/>
            <person name="Kwak Y."/>
            <person name="Shin J.-H."/>
        </authorList>
    </citation>
    <scope>NUCLEOTIDE SEQUENCE [LARGE SCALE GENOMIC DNA]</scope>
    <source>
        <strain evidence="1 2">DSM 27622</strain>
    </source>
</reference>
<evidence type="ECO:0000313" key="2">
    <source>
        <dbReference type="Proteomes" id="UP000035213"/>
    </source>
</evidence>
<evidence type="ECO:0000313" key="1">
    <source>
        <dbReference type="EMBL" id="AKK74036.1"/>
    </source>
</evidence>
<dbReference type="Proteomes" id="UP000035213">
    <property type="component" value="Chromosome"/>
</dbReference>
<dbReference type="EMBL" id="CP009928">
    <property type="protein sequence ID" value="AKK74036.1"/>
    <property type="molecule type" value="Genomic_DNA"/>
</dbReference>
<dbReference type="RefSeq" id="WP_053328756.1">
    <property type="nucleotide sequence ID" value="NZ_CP009928.1"/>
</dbReference>
<protein>
    <submittedName>
        <fullName evidence="1">Uncharacterized protein</fullName>
    </submittedName>
</protein>
<dbReference type="KEGG" id="cgn:OK18_16770"/>
<dbReference type="PATRIC" id="fig|1324352.5.peg.3504"/>
<accession>A0A0G3M4H2</accession>
<sequence>MGQDITCFITNQSLELDKKIVHFKIRDVLFVPFDIIGPSISWFIEEAQKYDNVQNLFDDFKQYQPDDLVLWGSDEKHTILDIIKLVQDYQINNFIIEHSSDFAGMPIDAYFLGVFDDKIMKDSIVFDEESFSKKNYTNIDEYRRRLGLNFNWIGMDKFHTYSVAEREYFRL</sequence>
<proteinExistence type="predicted"/>
<name>A0A0G3M4H2_CHRGL</name>
<organism evidence="1 2">
    <name type="scientific">Chryseobacterium gallinarum</name>
    <dbReference type="NCBI Taxonomy" id="1324352"/>
    <lineage>
        <taxon>Bacteria</taxon>
        <taxon>Pseudomonadati</taxon>
        <taxon>Bacteroidota</taxon>
        <taxon>Flavobacteriia</taxon>
        <taxon>Flavobacteriales</taxon>
        <taxon>Weeksellaceae</taxon>
        <taxon>Chryseobacterium group</taxon>
        <taxon>Chryseobacterium</taxon>
    </lineage>
</organism>
<gene>
    <name evidence="1" type="ORF">OK18_16770</name>
</gene>
<dbReference type="OrthoDB" id="1349383at2"/>